<sequence length="367" mass="38628">MKRIKLVGQKSREELISDRLAYAIDAAEGALTAPTGQQSWTDASADTHTVKATLERAETAAAEAKTSKELAEKANELAEGAATKAQTAQKAAEDAATVAEGAATKAQDTAKIIHEKVQDGKKVVVLGSDTTTAVQWGEVPTTYTHGSNPETQNQPTVGTQTENNFMLHVKGDAVVESLDGDAVVESLGGDVVLHADSSLDGKVYIGLPKNDANIAASRGVLADVLSRYVLNSDLAVKLANLKPALSAAALSALDIIAVKTDWSYLHGSAADEGTASTWAKWRVYMGEVHIIGALSKGFNGERFTGLIPSEWLPKSPATSGGIYLPIDGTSTLWVSSADGGYTGQVYGYNKESSSVGFEISYTPEKWL</sequence>
<evidence type="ECO:0000313" key="2">
    <source>
        <dbReference type="Proteomes" id="UP000051927"/>
    </source>
</evidence>
<proteinExistence type="predicted"/>
<comment type="caution">
    <text evidence="1">The sequence shown here is derived from an EMBL/GenBank/DDBJ whole genome shotgun (WGS) entry which is preliminary data.</text>
</comment>
<dbReference type="GeneID" id="84904388"/>
<evidence type="ECO:0000313" key="1">
    <source>
        <dbReference type="EMBL" id="KRO02159.1"/>
    </source>
</evidence>
<organism evidence="1 2">
    <name type="scientific">Lancefieldella rimae</name>
    <dbReference type="NCBI Taxonomy" id="1383"/>
    <lineage>
        <taxon>Bacteria</taxon>
        <taxon>Bacillati</taxon>
        <taxon>Actinomycetota</taxon>
        <taxon>Coriobacteriia</taxon>
        <taxon>Coriobacteriales</taxon>
        <taxon>Atopobiaceae</taxon>
        <taxon>Lancefieldella</taxon>
    </lineage>
</organism>
<protein>
    <submittedName>
        <fullName evidence="1">Uncharacterized protein</fullName>
    </submittedName>
</protein>
<gene>
    <name evidence="1" type="ORF">IV60_GL000580</name>
</gene>
<dbReference type="Proteomes" id="UP000051927">
    <property type="component" value="Unassembled WGS sequence"/>
</dbReference>
<accession>A0ABR5Q369</accession>
<reference evidence="1 2" key="1">
    <citation type="journal article" date="2015" name="Genome Announc.">
        <title>Expanding the biotechnology potential of lactobacilli through comparative genomics of 213 strains and associated genera.</title>
        <authorList>
            <person name="Sun Z."/>
            <person name="Harris H.M."/>
            <person name="McCann A."/>
            <person name="Guo C."/>
            <person name="Argimon S."/>
            <person name="Zhang W."/>
            <person name="Yang X."/>
            <person name="Jeffery I.B."/>
            <person name="Cooney J.C."/>
            <person name="Kagawa T.F."/>
            <person name="Liu W."/>
            <person name="Song Y."/>
            <person name="Salvetti E."/>
            <person name="Wrobel A."/>
            <person name="Rasinkangas P."/>
            <person name="Parkhill J."/>
            <person name="Rea M.C."/>
            <person name="O'Sullivan O."/>
            <person name="Ritari J."/>
            <person name="Douillard F.P."/>
            <person name="Paul Ross R."/>
            <person name="Yang R."/>
            <person name="Briner A.E."/>
            <person name="Felis G.E."/>
            <person name="de Vos W.M."/>
            <person name="Barrangou R."/>
            <person name="Klaenhammer T.R."/>
            <person name="Caufield P.W."/>
            <person name="Cui Y."/>
            <person name="Zhang H."/>
            <person name="O'Toole P.W."/>
        </authorList>
    </citation>
    <scope>NUCLEOTIDE SEQUENCE [LARGE SCALE GENOMIC DNA]</scope>
    <source>
        <strain evidence="1 2">DSM 7090</strain>
    </source>
</reference>
<dbReference type="EMBL" id="JQCP01000002">
    <property type="protein sequence ID" value="KRO02159.1"/>
    <property type="molecule type" value="Genomic_DNA"/>
</dbReference>
<dbReference type="RefSeq" id="WP_003149242.1">
    <property type="nucleotide sequence ID" value="NZ_JQCP01000002.1"/>
</dbReference>
<keyword evidence="2" id="KW-1185">Reference proteome</keyword>
<name>A0ABR5Q369_9ACTN</name>